<sequence length="201" mass="22656">MHHNQAVHLHPFWFTWSTVFAKTAKGREEIIRRAAGLNVRERSVLIMLDGMKRLDRLLHALPKDELGRIVDHLAKHKLIEVTAVEEQAPDLEAHGALNMVEPEAAEPATLPRPAFLCDPSKLREIKYFMTSTAQTYLGLLSADLIHRIERASDAPQLMAVVGQWYLALRDSKHGHRFASAYMENVLAALRGEEGELLPKSV</sequence>
<reference evidence="1" key="1">
    <citation type="submission" date="2023-09" db="EMBL/GenBank/DDBJ databases">
        <title>Undibacterium sp. 20NA77.5 isolated from freshwater.</title>
        <authorList>
            <person name="Le V."/>
            <person name="Ko S.-R."/>
            <person name="Ahn C.-Y."/>
            <person name="Oh H.-M."/>
        </authorList>
    </citation>
    <scope>NUCLEOTIDE SEQUENCE</scope>
    <source>
        <strain evidence="1">20NA77.5</strain>
    </source>
</reference>
<dbReference type="EMBL" id="CP133720">
    <property type="protein sequence ID" value="WMW79914.1"/>
    <property type="molecule type" value="Genomic_DNA"/>
</dbReference>
<accession>A0ABY9RGW5</accession>
<keyword evidence="2" id="KW-1185">Reference proteome</keyword>
<evidence type="ECO:0008006" key="3">
    <source>
        <dbReference type="Google" id="ProtNLM"/>
    </source>
</evidence>
<evidence type="ECO:0000313" key="1">
    <source>
        <dbReference type="EMBL" id="WMW79914.1"/>
    </source>
</evidence>
<evidence type="ECO:0000313" key="2">
    <source>
        <dbReference type="Proteomes" id="UP001181355"/>
    </source>
</evidence>
<protein>
    <recommendedName>
        <fullName evidence="3">RepB plasmid partition domain-containing protein</fullName>
    </recommendedName>
</protein>
<name>A0ABY9RGW5_9BURK</name>
<proteinExistence type="predicted"/>
<gene>
    <name evidence="1" type="ORF">RF679_14845</name>
</gene>
<dbReference type="RefSeq" id="WP_309481407.1">
    <property type="nucleotide sequence ID" value="NZ_CP133720.1"/>
</dbReference>
<dbReference type="Proteomes" id="UP001181355">
    <property type="component" value="Chromosome"/>
</dbReference>
<organism evidence="1 2">
    <name type="scientific">Undibacterium cyanobacteriorum</name>
    <dbReference type="NCBI Taxonomy" id="3073561"/>
    <lineage>
        <taxon>Bacteria</taxon>
        <taxon>Pseudomonadati</taxon>
        <taxon>Pseudomonadota</taxon>
        <taxon>Betaproteobacteria</taxon>
        <taxon>Burkholderiales</taxon>
        <taxon>Oxalobacteraceae</taxon>
        <taxon>Undibacterium</taxon>
    </lineage>
</organism>